<feature type="domain" description="Transposable element P transposase-like RNase H" evidence="2">
    <location>
        <begin position="336"/>
        <end position="478"/>
    </location>
</feature>
<dbReference type="InterPro" id="IPR003150">
    <property type="entry name" value="DNA-bd_RFX"/>
</dbReference>
<gene>
    <name evidence="3" type="ORF">MCOR_56847</name>
</gene>
<organism evidence="3 4">
    <name type="scientific">Mytilus coruscus</name>
    <name type="common">Sea mussel</name>
    <dbReference type="NCBI Taxonomy" id="42192"/>
    <lineage>
        <taxon>Eukaryota</taxon>
        <taxon>Metazoa</taxon>
        <taxon>Spiralia</taxon>
        <taxon>Lophotrochozoa</taxon>
        <taxon>Mollusca</taxon>
        <taxon>Bivalvia</taxon>
        <taxon>Autobranchia</taxon>
        <taxon>Pteriomorphia</taxon>
        <taxon>Mytilida</taxon>
        <taxon>Mytiloidea</taxon>
        <taxon>Mytilidae</taxon>
        <taxon>Mytilinae</taxon>
        <taxon>Mytilus</taxon>
    </lineage>
</organism>
<proteinExistence type="predicted"/>
<dbReference type="InterPro" id="IPR048365">
    <property type="entry name" value="TNP-like_RNaseH_N"/>
</dbReference>
<dbReference type="OrthoDB" id="5987487at2759"/>
<evidence type="ECO:0000313" key="4">
    <source>
        <dbReference type="Proteomes" id="UP000507470"/>
    </source>
</evidence>
<accession>A0A6J8EWQ5</accession>
<dbReference type="GO" id="GO:0006355">
    <property type="term" value="P:regulation of DNA-templated transcription"/>
    <property type="evidence" value="ECO:0007669"/>
    <property type="project" value="InterPro"/>
</dbReference>
<feature type="domain" description="RFX-type winged-helix" evidence="1">
    <location>
        <begin position="8"/>
        <end position="75"/>
    </location>
</feature>
<name>A0A6J8EWQ5_MYTCO</name>
<dbReference type="InterPro" id="IPR036388">
    <property type="entry name" value="WH-like_DNA-bd_sf"/>
</dbReference>
<evidence type="ECO:0000313" key="3">
    <source>
        <dbReference type="EMBL" id="CAC5424997.1"/>
    </source>
</evidence>
<dbReference type="AlphaFoldDB" id="A0A6J8EWQ5"/>
<dbReference type="GO" id="GO:0003677">
    <property type="term" value="F:DNA binding"/>
    <property type="evidence" value="ECO:0007669"/>
    <property type="project" value="InterPro"/>
</dbReference>
<dbReference type="Pfam" id="PF02257">
    <property type="entry name" value="RFX_DNA_binding"/>
    <property type="match status" value="1"/>
</dbReference>
<dbReference type="Gene3D" id="1.10.10.10">
    <property type="entry name" value="Winged helix-like DNA-binding domain superfamily/Winged helix DNA-binding domain"/>
    <property type="match status" value="1"/>
</dbReference>
<protein>
    <submittedName>
        <fullName evidence="3">Uncharacterized protein</fullName>
    </submittedName>
</protein>
<reference evidence="3 4" key="1">
    <citation type="submission" date="2020-06" db="EMBL/GenBank/DDBJ databases">
        <authorList>
            <person name="Li R."/>
            <person name="Bekaert M."/>
        </authorList>
    </citation>
    <scope>NUCLEOTIDE SEQUENCE [LARGE SCALE GENOMIC DNA]</scope>
    <source>
        <strain evidence="4">wild</strain>
    </source>
</reference>
<evidence type="ECO:0000259" key="1">
    <source>
        <dbReference type="Pfam" id="PF02257"/>
    </source>
</evidence>
<dbReference type="Proteomes" id="UP000507470">
    <property type="component" value="Unassembled WGS sequence"/>
</dbReference>
<dbReference type="EMBL" id="CACVKT020010148">
    <property type="protein sequence ID" value="CAC5424997.1"/>
    <property type="molecule type" value="Genomic_DNA"/>
</dbReference>
<evidence type="ECO:0000259" key="2">
    <source>
        <dbReference type="Pfam" id="PF21787"/>
    </source>
</evidence>
<sequence length="786" mass="89689">MYYRLVTNISSTLNGRIEADALFEDYKQACACANVQFLAKNLFSRVVLQIFPHLKQSRIRNGSERKHVYIGIDKTTSSTPSSHLLFSEIRNHLDTESILLSKSEAYAKIGVLSNLTANGNHVIKEITLNFITKIWTLKVRGITVNLDTLGLARNFDLTVQSWKNILYVVKLIRLCKGLIVNDKKTIPLHITSEVIQDNNDEDSYRFMRCSTCFGVISWLCTGTACIHCRKLLNPFKNTDQSKLINLGENIDKDLSTVFDNIFPGASPEMKMFLTSQREALQAAGARRRRWDQEVIKVCLSLWSRSPRTFCDIKDSNMFILPSGGLLQRYKNFVPQNSGVNIELFRWMLNTAKKMKLPMSGYHGGLVHDETKIQEDLVINTKGCENQLVGWVDTGDEGESLKILKEKTVNKTLATEVLQVSFLGYTGFRFPIAHFPTTGVTASELFIIIWDLISTLQIWGFTIDYILQDGGQQNREFMKIHFDNDMDAKIKKYCSESLVNPEKKVAHSQDFSHNMKKLRNAVLSSGINKFHTRTLTRNGLTIVWEQWINAAKWDEEKNSRRVHYKLTSSHLHPDSAEKMRNHLAEEVLNEDMLHLMKEYRNSLLNGVVLDSATEFLEHTSILVSVFRSKRPILSSHDTRIQLLNSVLIYFQSWIKEIESLPITNKEKEKMLPSRKCLDDVDSLILTFNEICISHNSEFPGEGVVPSRFNSDVIENNFCQVRGLHNGNTTNPNYRTYQSTMNSVILGQSSKSRGRKSGLSTADPYSFDVDMPLQKKSKRKPLSDVTNL</sequence>
<dbReference type="Pfam" id="PF21787">
    <property type="entry name" value="TNP-like_RNaseH_N"/>
    <property type="match status" value="1"/>
</dbReference>
<keyword evidence="4" id="KW-1185">Reference proteome</keyword>